<proteinExistence type="predicted"/>
<dbReference type="AlphaFoldDB" id="A0A0S7BEG6"/>
<dbReference type="OrthoDB" id="9806592at2"/>
<dbReference type="RefSeq" id="WP_075072283.1">
    <property type="nucleotide sequence ID" value="NZ_DF967972.1"/>
</dbReference>
<accession>A0A0S7BEG6</accession>
<evidence type="ECO:0000313" key="2">
    <source>
        <dbReference type="Proteomes" id="UP000055060"/>
    </source>
</evidence>
<name>A0A0S7BEG6_9CHLR</name>
<sequence length="617" mass="67621">MTKVIEEKHCRTRLDVSLEPENSAQGGGFEILAISAGEGNGWQFGAEALRASLPLWDGVETFIDHTPALSTRRSLRDLAGVCSQARYDESVQGVRLHLQPAGPSAALLEALGREWLQAAEPRPRLGFSADLLFSARGKQVVEILRVLSLDLVFNPARGGVFLRALNQTQIQEESMSENPNPELELCQQLLETTLSAARLPKPASDQVRKQFDGRCFTAAELNTAMEDTRRLVSDLTGGQAVQSVSAQGRVSEMFDERDQISAALHELLGAPRPEGLERLHVQRLSGIREFYTQLTGDTGFTGGRDAERAQLATTASLPGLLKDALNKLIVLHWQELGRSGYRWWEPVVSVEHFTSLQNITGVLVGEVTALPSVNEGEPYTELPISDSAETGMWNKYGGYIGLTLEMFERDETHKLRQYPRKLASAALRRISALVASVFTTAGGAGPMMADGYTAFEAAHHANLGATALSGSSWEAASQAIYDQPMLVANGGSAPKLALDARYLLVPRDLRLTGMQILYPNWERQAQIFSENLQRGELGDVITVPEFSDANNWAAAADPRLAPAIILGERFGLTPEIFIADNERSGALFTNDELRMKVRHWVSVFVADYRPLFKANVA</sequence>
<reference evidence="1" key="1">
    <citation type="submission" date="2015-07" db="EMBL/GenBank/DDBJ databases">
        <title>Draft Genome Sequences of Anaerolinea thermolimosa IMO-1, Bellilinea caldifistulae GOMI-1, Leptolinea tardivitalis YMTK-2, Levilinea saccharolytica KIBI-1,Longilinea arvoryzae KOME-1, Previously Described as Members of the Anaerolineaceae (Chloroflexi).</title>
        <authorList>
            <person name="Sekiguchi Y."/>
            <person name="Ohashi A."/>
            <person name="Matsuura N."/>
            <person name="Tourlousse M.D."/>
        </authorList>
    </citation>
    <scope>NUCLEOTIDE SEQUENCE [LARGE SCALE GENOMIC DNA]</scope>
    <source>
        <strain evidence="1">KOME-1</strain>
    </source>
</reference>
<dbReference type="Proteomes" id="UP000055060">
    <property type="component" value="Unassembled WGS sequence"/>
</dbReference>
<organism evidence="1">
    <name type="scientific">Longilinea arvoryzae</name>
    <dbReference type="NCBI Taxonomy" id="360412"/>
    <lineage>
        <taxon>Bacteria</taxon>
        <taxon>Bacillati</taxon>
        <taxon>Chloroflexota</taxon>
        <taxon>Anaerolineae</taxon>
        <taxon>Anaerolineales</taxon>
        <taxon>Anaerolineaceae</taxon>
        <taxon>Longilinea</taxon>
    </lineage>
</organism>
<evidence type="ECO:0000313" key="1">
    <source>
        <dbReference type="EMBL" id="GAP12899.1"/>
    </source>
</evidence>
<dbReference type="Pfam" id="PF25209">
    <property type="entry name" value="Phage_capsid_4"/>
    <property type="match status" value="1"/>
</dbReference>
<gene>
    <name evidence="1" type="ORF">LARV_00639</name>
</gene>
<keyword evidence="2" id="KW-1185">Reference proteome</keyword>
<dbReference type="STRING" id="360412.LARV_00639"/>
<dbReference type="EMBL" id="DF967972">
    <property type="protein sequence ID" value="GAP12899.1"/>
    <property type="molecule type" value="Genomic_DNA"/>
</dbReference>
<evidence type="ECO:0008006" key="3">
    <source>
        <dbReference type="Google" id="ProtNLM"/>
    </source>
</evidence>
<protein>
    <recommendedName>
        <fullName evidence="3">Mu-like prophage major head subunit gpT</fullName>
    </recommendedName>
</protein>